<dbReference type="SMART" id="SM01086">
    <property type="entry name" value="ClpB_D2-small"/>
    <property type="match status" value="1"/>
</dbReference>
<organism evidence="6 7">
    <name type="scientific">Paenibacillus elgii</name>
    <dbReference type="NCBI Taxonomy" id="189691"/>
    <lineage>
        <taxon>Bacteria</taxon>
        <taxon>Bacillati</taxon>
        <taxon>Bacillota</taxon>
        <taxon>Bacilli</taxon>
        <taxon>Bacillales</taxon>
        <taxon>Paenibacillaceae</taxon>
        <taxon>Paenibacillus</taxon>
    </lineage>
</organism>
<dbReference type="AlphaFoldDB" id="A0A2T6FTR7"/>
<keyword evidence="2" id="KW-0067">ATP-binding</keyword>
<dbReference type="InterPro" id="IPR003959">
    <property type="entry name" value="ATPase_AAA_core"/>
</dbReference>
<feature type="domain" description="AAA+ ATPase" evidence="4">
    <location>
        <begin position="77"/>
        <end position="226"/>
    </location>
</feature>
<dbReference type="EMBL" id="PYHP01000095">
    <property type="protein sequence ID" value="PUA35287.1"/>
    <property type="molecule type" value="Genomic_DNA"/>
</dbReference>
<comment type="caution">
    <text evidence="6">The sequence shown here is derived from an EMBL/GenBank/DDBJ whole genome shotgun (WGS) entry which is preliminary data.</text>
</comment>
<keyword evidence="1" id="KW-0547">Nucleotide-binding</keyword>
<sequence>MSFIAEKLKTIHQRQEQAIGEEEKRSSSPRAVTRFRFDVDRVMQQVRAKIFGQDEAVGRLEEMLRVVWSDISEPNRPLYAALFLGPTGVGKTETVRALAEAIHGSAEAFCRIDMNTLAQEHYAAALTGAPPGYVGSKEGTSLFDTQRIEGSYGKPGIVLFDELEKANDQVIYSLLGVLDNGMMVLSSGEKTINFRNSIIFMTSNLGAQDITEFADGSMKAFWKKFGWYAQPRHWGASEHELLRTIVQKKTERRFSPEFINRIDDIYVFNWLRRDGLGPILDSLLDSLNRRVLKHRCMVLLDPSAKELVASLGFDKQYGARSLKRAVRACIEIPLAGLLGNRRQDDPFVTYYVRGKRKGLAWYEDDERLVYEAEEVTR</sequence>
<dbReference type="Pfam" id="PF07724">
    <property type="entry name" value="AAA_2"/>
    <property type="match status" value="1"/>
</dbReference>
<dbReference type="InterPro" id="IPR027417">
    <property type="entry name" value="P-loop_NTPase"/>
</dbReference>
<dbReference type="PANTHER" id="PTHR11638:SF18">
    <property type="entry name" value="HEAT SHOCK PROTEIN 104"/>
    <property type="match status" value="1"/>
</dbReference>
<evidence type="ECO:0000313" key="7">
    <source>
        <dbReference type="Proteomes" id="UP000244184"/>
    </source>
</evidence>
<name>A0A2T6FTR7_9BACL</name>
<dbReference type="Pfam" id="PF10431">
    <property type="entry name" value="ClpB_D2-small"/>
    <property type="match status" value="1"/>
</dbReference>
<evidence type="ECO:0000259" key="4">
    <source>
        <dbReference type="SMART" id="SM00382"/>
    </source>
</evidence>
<evidence type="ECO:0000256" key="2">
    <source>
        <dbReference type="ARBA" id="ARBA00022840"/>
    </source>
</evidence>
<evidence type="ECO:0000313" key="6">
    <source>
        <dbReference type="EMBL" id="PUA35287.1"/>
    </source>
</evidence>
<keyword evidence="3" id="KW-0143">Chaperone</keyword>
<dbReference type="GO" id="GO:0005737">
    <property type="term" value="C:cytoplasm"/>
    <property type="evidence" value="ECO:0007669"/>
    <property type="project" value="TreeGrafter"/>
</dbReference>
<dbReference type="InterPro" id="IPR003593">
    <property type="entry name" value="AAA+_ATPase"/>
</dbReference>
<dbReference type="GO" id="GO:0034605">
    <property type="term" value="P:cellular response to heat"/>
    <property type="evidence" value="ECO:0007669"/>
    <property type="project" value="TreeGrafter"/>
</dbReference>
<evidence type="ECO:0000256" key="1">
    <source>
        <dbReference type="ARBA" id="ARBA00022741"/>
    </source>
</evidence>
<dbReference type="PANTHER" id="PTHR11638">
    <property type="entry name" value="ATP-DEPENDENT CLP PROTEASE"/>
    <property type="match status" value="1"/>
</dbReference>
<dbReference type="InterPro" id="IPR019489">
    <property type="entry name" value="Clp_ATPase_C"/>
</dbReference>
<dbReference type="CDD" id="cd19499">
    <property type="entry name" value="RecA-like_ClpB_Hsp104-like"/>
    <property type="match status" value="1"/>
</dbReference>
<feature type="domain" description="Clp ATPase C-terminal" evidence="5">
    <location>
        <begin position="271"/>
        <end position="361"/>
    </location>
</feature>
<dbReference type="SUPFAM" id="SSF52540">
    <property type="entry name" value="P-loop containing nucleoside triphosphate hydrolases"/>
    <property type="match status" value="1"/>
</dbReference>
<dbReference type="Gene3D" id="1.10.8.60">
    <property type="match status" value="1"/>
</dbReference>
<dbReference type="Gene3D" id="3.40.50.300">
    <property type="entry name" value="P-loop containing nucleotide triphosphate hydrolases"/>
    <property type="match status" value="1"/>
</dbReference>
<proteinExistence type="predicted"/>
<dbReference type="InterPro" id="IPR050130">
    <property type="entry name" value="ClpA_ClpB"/>
</dbReference>
<protein>
    <submittedName>
        <fullName evidence="6">AAA family ATPase</fullName>
    </submittedName>
</protein>
<dbReference type="SMART" id="SM00382">
    <property type="entry name" value="AAA"/>
    <property type="match status" value="1"/>
</dbReference>
<evidence type="ECO:0000259" key="5">
    <source>
        <dbReference type="SMART" id="SM01086"/>
    </source>
</evidence>
<dbReference type="InterPro" id="IPR001270">
    <property type="entry name" value="ClpA/B"/>
</dbReference>
<gene>
    <name evidence="6" type="ORF">C8Z91_32300</name>
</gene>
<dbReference type="GO" id="GO:0005524">
    <property type="term" value="F:ATP binding"/>
    <property type="evidence" value="ECO:0007669"/>
    <property type="project" value="UniProtKB-KW"/>
</dbReference>
<dbReference type="RefSeq" id="WP_108534828.1">
    <property type="nucleotide sequence ID" value="NZ_PYHP01000095.1"/>
</dbReference>
<reference evidence="6 7" key="1">
    <citation type="submission" date="2018-03" db="EMBL/GenBank/DDBJ databases">
        <title>Genome sequence of Paenibacillus elgii strain AC13 an antimicrobial compound producing bacteria.</title>
        <authorList>
            <person name="Kurokawa A.S."/>
            <person name="Araujo J.F."/>
            <person name="Costa R.A."/>
            <person name="Ortega D.B."/>
            <person name="Pires A.S."/>
            <person name="Pappas G.J.Jr."/>
            <person name="Franco O.L."/>
            <person name="Barreto C."/>
            <person name="Magalhaes B.S."/>
            <person name="Kruger R.H."/>
        </authorList>
    </citation>
    <scope>NUCLEOTIDE SEQUENCE [LARGE SCALE GENOMIC DNA]</scope>
    <source>
        <strain evidence="6 7">AC13</strain>
    </source>
</reference>
<dbReference type="GO" id="GO:0016887">
    <property type="term" value="F:ATP hydrolysis activity"/>
    <property type="evidence" value="ECO:0007669"/>
    <property type="project" value="InterPro"/>
</dbReference>
<accession>A0A2T6FTR7</accession>
<dbReference type="PRINTS" id="PR00300">
    <property type="entry name" value="CLPPROTEASEA"/>
</dbReference>
<dbReference type="Proteomes" id="UP000244184">
    <property type="component" value="Unassembled WGS sequence"/>
</dbReference>
<evidence type="ECO:0000256" key="3">
    <source>
        <dbReference type="ARBA" id="ARBA00023186"/>
    </source>
</evidence>